<dbReference type="GO" id="GO:0019385">
    <property type="term" value="P:methanogenesis, from acetate"/>
    <property type="evidence" value="ECO:0007669"/>
    <property type="project" value="InterPro"/>
</dbReference>
<name>A0A7J3MXX0_9CREN</name>
<dbReference type="EMBL" id="DTDH01000085">
    <property type="protein sequence ID" value="HGT98371.1"/>
    <property type="molecule type" value="Genomic_DNA"/>
</dbReference>
<evidence type="ECO:0008006" key="3">
    <source>
        <dbReference type="Google" id="ProtNLM"/>
    </source>
</evidence>
<dbReference type="EMBL" id="DTAU01000061">
    <property type="protein sequence ID" value="HFQ78745.1"/>
    <property type="molecule type" value="Genomic_DNA"/>
</dbReference>
<organism evidence="2">
    <name type="scientific">Ignisphaera aggregans</name>
    <dbReference type="NCBI Taxonomy" id="334771"/>
    <lineage>
        <taxon>Archaea</taxon>
        <taxon>Thermoproteota</taxon>
        <taxon>Thermoprotei</taxon>
        <taxon>Desulfurococcales</taxon>
        <taxon>Desulfurococcaceae</taxon>
        <taxon>Ignisphaera</taxon>
    </lineage>
</organism>
<dbReference type="AlphaFoldDB" id="A0A7J3MXX0"/>
<dbReference type="InterPro" id="IPR029035">
    <property type="entry name" value="DHS-like_NAD/FAD-binding_dom"/>
</dbReference>
<proteinExistence type="predicted"/>
<dbReference type="Gene3D" id="3.40.50.1220">
    <property type="entry name" value="TPP-binding domain"/>
    <property type="match status" value="1"/>
</dbReference>
<evidence type="ECO:0000313" key="2">
    <source>
        <dbReference type="EMBL" id="HGT98371.1"/>
    </source>
</evidence>
<dbReference type="Pfam" id="PF02552">
    <property type="entry name" value="CO_dh"/>
    <property type="match status" value="1"/>
</dbReference>
<gene>
    <name evidence="1" type="ORF">ENT99_03460</name>
    <name evidence="2" type="ORF">ENU64_02945</name>
</gene>
<dbReference type="InterPro" id="IPR003704">
    <property type="entry name" value="CdhB"/>
</dbReference>
<evidence type="ECO:0000313" key="1">
    <source>
        <dbReference type="EMBL" id="HFQ78745.1"/>
    </source>
</evidence>
<accession>A0A7J3MXX0</accession>
<protein>
    <recommendedName>
        <fullName evidence="3">CO dehydrogenase/acetyl-CoA synthase complex subunit epsilon</fullName>
    </recommendedName>
</protein>
<dbReference type="SUPFAM" id="SSF52467">
    <property type="entry name" value="DHS-like NAD/FAD-binding domain"/>
    <property type="match status" value="1"/>
</dbReference>
<reference evidence="2" key="1">
    <citation type="journal article" date="2020" name="mSystems">
        <title>Genome- and Community-Level Interaction Insights into Carbon Utilization and Element Cycling Functions of Hydrothermarchaeota in Hydrothermal Sediment.</title>
        <authorList>
            <person name="Zhou Z."/>
            <person name="Liu Y."/>
            <person name="Xu W."/>
            <person name="Pan J."/>
            <person name="Luo Z.H."/>
            <person name="Li M."/>
        </authorList>
    </citation>
    <scope>NUCLEOTIDE SEQUENCE [LARGE SCALE GENOMIC DNA]</scope>
    <source>
        <strain evidence="1">SpSt-629</strain>
        <strain evidence="2">SpSt-688</strain>
    </source>
</reference>
<sequence length="178" mass="20346">MALEYWLKGDIPPGPIRATVLTDIGKVVDIIKRSRHSAVMFIGSNIRTIEKILNADIVKIITEISKIIGIPIITSDALVVRRLDEAGFTNYKIAFPLELVQKLSRREFNYQLVVLIGTRYTYGWLLLNHLKHYRADIQTLSIDPYAQPNATWTLPSLPLQLWFKNLLQMIEILKSSTT</sequence>
<comment type="caution">
    <text evidence="2">The sequence shown here is derived from an EMBL/GenBank/DDBJ whole genome shotgun (WGS) entry which is preliminary data.</text>
</comment>